<keyword evidence="3" id="KW-1185">Reference proteome</keyword>
<protein>
    <submittedName>
        <fullName evidence="2">Uncharacterized protein</fullName>
    </submittedName>
</protein>
<feature type="region of interest" description="Disordered" evidence="1">
    <location>
        <begin position="1"/>
        <end position="26"/>
    </location>
</feature>
<dbReference type="EMBL" id="SKCS01001115">
    <property type="protein sequence ID" value="TNN04700.1"/>
    <property type="molecule type" value="Genomic_DNA"/>
</dbReference>
<organism evidence="2 3">
    <name type="scientific">Schistosoma japonicum</name>
    <name type="common">Blood fluke</name>
    <dbReference type="NCBI Taxonomy" id="6182"/>
    <lineage>
        <taxon>Eukaryota</taxon>
        <taxon>Metazoa</taxon>
        <taxon>Spiralia</taxon>
        <taxon>Lophotrochozoa</taxon>
        <taxon>Platyhelminthes</taxon>
        <taxon>Trematoda</taxon>
        <taxon>Digenea</taxon>
        <taxon>Strigeidida</taxon>
        <taxon>Schistosomatoidea</taxon>
        <taxon>Schistosomatidae</taxon>
        <taxon>Schistosoma</taxon>
    </lineage>
</organism>
<dbReference type="AlphaFoldDB" id="A0A4Z2CKZ5"/>
<evidence type="ECO:0000313" key="3">
    <source>
        <dbReference type="Proteomes" id="UP000311919"/>
    </source>
</evidence>
<comment type="caution">
    <text evidence="2">The sequence shown here is derived from an EMBL/GenBank/DDBJ whole genome shotgun (WGS) entry which is preliminary data.</text>
</comment>
<gene>
    <name evidence="2" type="ORF">EWB00_000445</name>
</gene>
<proteinExistence type="predicted"/>
<evidence type="ECO:0000313" key="2">
    <source>
        <dbReference type="EMBL" id="TNN04700.1"/>
    </source>
</evidence>
<name>A0A4Z2CKZ5_SCHJA</name>
<dbReference type="Proteomes" id="UP000311919">
    <property type="component" value="Unassembled WGS sequence"/>
</dbReference>
<sequence length="79" mass="8707">MPSQGTQGYSSQQLSSTSPSPAPTYLPVHSQYLSQQLYSKELTHLCVNRARDCAPTRTCIPGLCTPKKRQVGSRDLRPT</sequence>
<reference evidence="2 3" key="1">
    <citation type="submission" date="2019-03" db="EMBL/GenBank/DDBJ databases">
        <title>An improved genome assembly of the fluke Schistosoma japonicum.</title>
        <authorList>
            <person name="Hu W."/>
            <person name="Luo F."/>
            <person name="Yin M."/>
            <person name="Mo X."/>
            <person name="Sun C."/>
            <person name="Wu Q."/>
            <person name="Zhu B."/>
            <person name="Xiang M."/>
            <person name="Wang J."/>
            <person name="Wang Y."/>
            <person name="Zhang T."/>
            <person name="Xu B."/>
            <person name="Zheng H."/>
            <person name="Feng Z."/>
        </authorList>
    </citation>
    <scope>NUCLEOTIDE SEQUENCE [LARGE SCALE GENOMIC DNA]</scope>
    <source>
        <strain evidence="2">HuSjv2</strain>
        <tissue evidence="2">Worms</tissue>
    </source>
</reference>
<evidence type="ECO:0000256" key="1">
    <source>
        <dbReference type="SAM" id="MobiDB-lite"/>
    </source>
</evidence>
<accession>A0A4Z2CKZ5</accession>